<evidence type="ECO:0000313" key="2">
    <source>
        <dbReference type="Proteomes" id="UP000571554"/>
    </source>
</evidence>
<reference evidence="1 2" key="1">
    <citation type="submission" date="2020-08" db="EMBL/GenBank/DDBJ databases">
        <title>Above-ground endophytic microbial communities from plants in different locations in the United States.</title>
        <authorList>
            <person name="Frank C."/>
        </authorList>
    </citation>
    <scope>NUCLEOTIDE SEQUENCE [LARGE SCALE GENOMIC DNA]</scope>
    <source>
        <strain evidence="1 2">WP4_2_2</strain>
    </source>
</reference>
<gene>
    <name evidence="1" type="ORF">F4827_004744</name>
</gene>
<organism evidence="1 2">
    <name type="scientific">Paraburkholderia bannensis</name>
    <dbReference type="NCBI Taxonomy" id="765414"/>
    <lineage>
        <taxon>Bacteria</taxon>
        <taxon>Pseudomonadati</taxon>
        <taxon>Pseudomonadota</taxon>
        <taxon>Betaproteobacteria</taxon>
        <taxon>Burkholderiales</taxon>
        <taxon>Burkholderiaceae</taxon>
        <taxon>Paraburkholderia</taxon>
    </lineage>
</organism>
<sequence>MKAQQELQDEKDINTLIVAVSFIPPISAHAEALVKLFSTQGSDASLVEYGNRYILYLSCGAQQNGASTSADCFIRTREFDRDSGKIKTDIAPVHNSIADLKPTAVSGHRVSLQMTDSELYVTEADVQGICADDIDLTGTYKLVASGSDYRQKFEYYLDAAHQESVNFLKTDQPQNAVSTLAPYANAYQTAWLSDPAMKGGGPCSE</sequence>
<dbReference type="AlphaFoldDB" id="A0A7W9WUP8"/>
<comment type="caution">
    <text evidence="1">The sequence shown here is derived from an EMBL/GenBank/DDBJ whole genome shotgun (WGS) entry which is preliminary data.</text>
</comment>
<keyword evidence="2" id="KW-1185">Reference proteome</keyword>
<evidence type="ECO:0000313" key="1">
    <source>
        <dbReference type="EMBL" id="MBB6104879.1"/>
    </source>
</evidence>
<dbReference type="RefSeq" id="WP_183727424.1">
    <property type="nucleotide sequence ID" value="NZ_JACHBW010000014.1"/>
</dbReference>
<dbReference type="Proteomes" id="UP000571554">
    <property type="component" value="Unassembled WGS sequence"/>
</dbReference>
<protein>
    <submittedName>
        <fullName evidence="1">Uncharacterized protein</fullName>
    </submittedName>
</protein>
<accession>A0A7W9WUP8</accession>
<name>A0A7W9WUP8_9BURK</name>
<proteinExistence type="predicted"/>
<dbReference type="EMBL" id="JACHBW010000014">
    <property type="protein sequence ID" value="MBB6104879.1"/>
    <property type="molecule type" value="Genomic_DNA"/>
</dbReference>